<dbReference type="Proteomes" id="UP000614601">
    <property type="component" value="Unassembled WGS sequence"/>
</dbReference>
<accession>A0A811JWP2</accession>
<evidence type="ECO:0000256" key="7">
    <source>
        <dbReference type="PROSITE-ProRule" id="PRU10141"/>
    </source>
</evidence>
<evidence type="ECO:0000313" key="12">
    <source>
        <dbReference type="Proteomes" id="UP000614601"/>
    </source>
</evidence>
<dbReference type="InterPro" id="IPR000980">
    <property type="entry name" value="SH2"/>
</dbReference>
<dbReference type="PANTHER" id="PTHR24418">
    <property type="entry name" value="TYROSINE-PROTEIN KINASE"/>
    <property type="match status" value="1"/>
</dbReference>
<dbReference type="Gene3D" id="3.30.505.10">
    <property type="entry name" value="SH2 domain"/>
    <property type="match status" value="1"/>
</dbReference>
<dbReference type="Proteomes" id="UP000783686">
    <property type="component" value="Unassembled WGS sequence"/>
</dbReference>
<evidence type="ECO:0000256" key="2">
    <source>
        <dbReference type="ARBA" id="ARBA00022741"/>
    </source>
</evidence>
<protein>
    <recommendedName>
        <fullName evidence="8">Tyrosine-protein kinase</fullName>
        <ecNumber evidence="8">2.7.10.2</ecNumber>
    </recommendedName>
</protein>
<feature type="region of interest" description="Disordered" evidence="9">
    <location>
        <begin position="30"/>
        <end position="57"/>
    </location>
</feature>
<keyword evidence="4 7" id="KW-0067">ATP-binding</keyword>
<dbReference type="SMART" id="SM00252">
    <property type="entry name" value="SH2"/>
    <property type="match status" value="1"/>
</dbReference>
<feature type="domain" description="Protein kinase" evidence="10">
    <location>
        <begin position="219"/>
        <end position="473"/>
    </location>
</feature>
<dbReference type="InterPro" id="IPR020635">
    <property type="entry name" value="Tyr_kinase_cat_dom"/>
</dbReference>
<evidence type="ECO:0000256" key="3">
    <source>
        <dbReference type="ARBA" id="ARBA00022777"/>
    </source>
</evidence>
<organism evidence="11 12">
    <name type="scientific">Bursaphelenchus okinawaensis</name>
    <dbReference type="NCBI Taxonomy" id="465554"/>
    <lineage>
        <taxon>Eukaryota</taxon>
        <taxon>Metazoa</taxon>
        <taxon>Ecdysozoa</taxon>
        <taxon>Nematoda</taxon>
        <taxon>Chromadorea</taxon>
        <taxon>Rhabditida</taxon>
        <taxon>Tylenchina</taxon>
        <taxon>Tylenchomorpha</taxon>
        <taxon>Aphelenchoidea</taxon>
        <taxon>Aphelenchoididae</taxon>
        <taxon>Bursaphelenchus</taxon>
    </lineage>
</organism>
<keyword evidence="5 8" id="KW-0829">Tyrosine-protein kinase</keyword>
<dbReference type="InterPro" id="IPR008266">
    <property type="entry name" value="Tyr_kinase_AS"/>
</dbReference>
<dbReference type="GO" id="GO:0005524">
    <property type="term" value="F:ATP binding"/>
    <property type="evidence" value="ECO:0007669"/>
    <property type="project" value="UniProtKB-UniRule"/>
</dbReference>
<keyword evidence="2 7" id="KW-0547">Nucleotide-binding</keyword>
<dbReference type="AlphaFoldDB" id="A0A811JWP2"/>
<gene>
    <name evidence="11" type="ORF">BOKJ2_LOCUS2312</name>
</gene>
<feature type="compositionally biased region" description="Polar residues" evidence="9">
    <location>
        <begin position="46"/>
        <end position="57"/>
    </location>
</feature>
<dbReference type="SMART" id="SM00219">
    <property type="entry name" value="TyrKc"/>
    <property type="match status" value="1"/>
</dbReference>
<proteinExistence type="inferred from homology"/>
<dbReference type="InterPro" id="IPR000719">
    <property type="entry name" value="Prot_kinase_dom"/>
</dbReference>
<evidence type="ECO:0000256" key="8">
    <source>
        <dbReference type="RuleBase" id="RU362096"/>
    </source>
</evidence>
<dbReference type="EC" id="2.7.10.2" evidence="8"/>
<feature type="region of interest" description="Disordered" evidence="9">
    <location>
        <begin position="479"/>
        <end position="498"/>
    </location>
</feature>
<comment type="similarity">
    <text evidence="8">Belongs to the protein kinase superfamily. Tyr protein kinase family.</text>
</comment>
<feature type="binding site" evidence="7">
    <location>
        <position position="251"/>
    </location>
    <ligand>
        <name>ATP</name>
        <dbReference type="ChEBI" id="CHEBI:30616"/>
    </ligand>
</feature>
<dbReference type="InterPro" id="IPR001245">
    <property type="entry name" value="Ser-Thr/Tyr_kinase_cat_dom"/>
</dbReference>
<dbReference type="SUPFAM" id="SSF55550">
    <property type="entry name" value="SH2 domain"/>
    <property type="match status" value="1"/>
</dbReference>
<keyword evidence="1 8" id="KW-0808">Transferase</keyword>
<dbReference type="PROSITE" id="PS00109">
    <property type="entry name" value="PROTEIN_KINASE_TYR"/>
    <property type="match status" value="1"/>
</dbReference>
<keyword evidence="3 8" id="KW-0418">Kinase</keyword>
<evidence type="ECO:0000313" key="11">
    <source>
        <dbReference type="EMBL" id="CAD5207667.1"/>
    </source>
</evidence>
<evidence type="ECO:0000256" key="5">
    <source>
        <dbReference type="ARBA" id="ARBA00023137"/>
    </source>
</evidence>
<dbReference type="PRINTS" id="PR00109">
    <property type="entry name" value="TYRKINASE"/>
</dbReference>
<dbReference type="SUPFAM" id="SSF56112">
    <property type="entry name" value="Protein kinase-like (PK-like)"/>
    <property type="match status" value="1"/>
</dbReference>
<dbReference type="Pfam" id="PF07714">
    <property type="entry name" value="PK_Tyr_Ser-Thr"/>
    <property type="match status" value="1"/>
</dbReference>
<dbReference type="InterPro" id="IPR017441">
    <property type="entry name" value="Protein_kinase_ATP_BS"/>
</dbReference>
<reference evidence="11" key="1">
    <citation type="submission" date="2020-09" db="EMBL/GenBank/DDBJ databases">
        <authorList>
            <person name="Kikuchi T."/>
        </authorList>
    </citation>
    <scope>NUCLEOTIDE SEQUENCE</scope>
    <source>
        <strain evidence="11">SH1</strain>
    </source>
</reference>
<dbReference type="CDD" id="cd00192">
    <property type="entry name" value="PTKc"/>
    <property type="match status" value="1"/>
</dbReference>
<evidence type="ECO:0000256" key="4">
    <source>
        <dbReference type="ARBA" id="ARBA00022840"/>
    </source>
</evidence>
<feature type="compositionally biased region" description="Polar residues" evidence="9">
    <location>
        <begin position="484"/>
        <end position="498"/>
    </location>
</feature>
<comment type="caution">
    <text evidence="11">The sequence shown here is derived from an EMBL/GenBank/DDBJ whole genome shotgun (WGS) entry which is preliminary data.</text>
</comment>
<dbReference type="PROSITE" id="PS50011">
    <property type="entry name" value="PROTEIN_KINASE_DOM"/>
    <property type="match status" value="1"/>
</dbReference>
<evidence type="ECO:0000259" key="10">
    <source>
        <dbReference type="PROSITE" id="PS50011"/>
    </source>
</evidence>
<dbReference type="OrthoDB" id="546826at2759"/>
<dbReference type="InterPro" id="IPR011009">
    <property type="entry name" value="Kinase-like_dom_sf"/>
</dbReference>
<dbReference type="InterPro" id="IPR036860">
    <property type="entry name" value="SH2_dom_sf"/>
</dbReference>
<name>A0A811JWP2_9BILA</name>
<dbReference type="Gene3D" id="1.10.510.10">
    <property type="entry name" value="Transferase(Phosphotransferase) domain 1"/>
    <property type="match status" value="1"/>
</dbReference>
<comment type="catalytic activity">
    <reaction evidence="6 8">
        <text>L-tyrosyl-[protein] + ATP = O-phospho-L-tyrosyl-[protein] + ADP + H(+)</text>
        <dbReference type="Rhea" id="RHEA:10596"/>
        <dbReference type="Rhea" id="RHEA-COMP:10136"/>
        <dbReference type="Rhea" id="RHEA-COMP:20101"/>
        <dbReference type="ChEBI" id="CHEBI:15378"/>
        <dbReference type="ChEBI" id="CHEBI:30616"/>
        <dbReference type="ChEBI" id="CHEBI:46858"/>
        <dbReference type="ChEBI" id="CHEBI:61978"/>
        <dbReference type="ChEBI" id="CHEBI:456216"/>
        <dbReference type="EC" id="2.7.10.2"/>
    </reaction>
</comment>
<keyword evidence="12" id="KW-1185">Reference proteome</keyword>
<dbReference type="EMBL" id="CAJFDH010000001">
    <property type="protein sequence ID" value="CAD5207667.1"/>
    <property type="molecule type" value="Genomic_DNA"/>
</dbReference>
<evidence type="ECO:0000256" key="1">
    <source>
        <dbReference type="ARBA" id="ARBA00022679"/>
    </source>
</evidence>
<dbReference type="GO" id="GO:0004715">
    <property type="term" value="F:non-membrane spanning protein tyrosine kinase activity"/>
    <property type="evidence" value="ECO:0007669"/>
    <property type="project" value="UniProtKB-EC"/>
</dbReference>
<dbReference type="EMBL" id="CAJFCW020000001">
    <property type="protein sequence ID" value="CAG9086396.1"/>
    <property type="molecule type" value="Genomic_DNA"/>
</dbReference>
<evidence type="ECO:0000256" key="6">
    <source>
        <dbReference type="ARBA" id="ARBA00051245"/>
    </source>
</evidence>
<dbReference type="InterPro" id="IPR050198">
    <property type="entry name" value="Non-receptor_tyrosine_kinases"/>
</dbReference>
<dbReference type="PROSITE" id="PS00107">
    <property type="entry name" value="PROTEIN_KINASE_ATP"/>
    <property type="match status" value="1"/>
</dbReference>
<evidence type="ECO:0000256" key="9">
    <source>
        <dbReference type="SAM" id="MobiDB-lite"/>
    </source>
</evidence>
<sequence>MLNEAGKAAVPSSGPISDDICLTAIEKEDDDVEKAPVAALDKEEYPSNSDRSPGLQQISDGFKGAINSLFGKKPVKTSTRVEFDENMDKDGQTDRGLIEIKCTYRNLNVEDETYYHGLVRSIDTAVMLLEEMSFLIHQTAHAGKQYYILSHRWKGKICHRIIGKSDGVKNRWFIHEHCAPNIVELIDFHCSKNVPVNEHGALIKYAVPRRDWSLNVEQLKIGKAIGKGEFGLIYKAKIRRLFGFDKKAVVKVLLRADKMDRFEKARLFCEAQLMMSLRHKNVLQIFGICAHGEELILALERASNGSLLSYLTSKSRSSSTKVRFCKHLAAGMAYLATEMVLHRDLAARNCLVSKSGVLKVADFGLSTAGLEAFKLKEKKVPIRWLAPEVLMHNTFSGKSDSWSFGVVLFEIWANGKRPYDEIKDKKVVRKKVLDGYRLEPPPDMPEFHQEIMASCFKAEPRKRCSLLQIHKTIQTGDLGWLNTEKPSGSQSEPSSTTT</sequence>